<evidence type="ECO:0000256" key="4">
    <source>
        <dbReference type="ARBA" id="ARBA00023163"/>
    </source>
</evidence>
<evidence type="ECO:0000256" key="6">
    <source>
        <dbReference type="ARBA" id="ARBA00025581"/>
    </source>
</evidence>
<dbReference type="Gene3D" id="1.10.10.10">
    <property type="entry name" value="Winged helix-like DNA-binding domain superfamily/Winged helix DNA-binding domain"/>
    <property type="match status" value="1"/>
</dbReference>
<keyword evidence="3 7" id="KW-0238">DNA-binding</keyword>
<name>A0A3S0ZU30_ELYCH</name>
<evidence type="ECO:0000256" key="2">
    <source>
        <dbReference type="ARBA" id="ARBA00023015"/>
    </source>
</evidence>
<dbReference type="STRING" id="188477.A0A3S0ZU30"/>
<dbReference type="PIRSF" id="PIRSF016398">
    <property type="entry name" value="TFIIE-beta"/>
    <property type="match status" value="1"/>
</dbReference>
<evidence type="ECO:0000256" key="7">
    <source>
        <dbReference type="PIRNR" id="PIRNR016398"/>
    </source>
</evidence>
<dbReference type="Pfam" id="PF02186">
    <property type="entry name" value="TFIIE_beta"/>
    <property type="match status" value="1"/>
</dbReference>
<evidence type="ECO:0000259" key="9">
    <source>
        <dbReference type="PROSITE" id="PS51351"/>
    </source>
</evidence>
<dbReference type="PANTHER" id="PTHR12716">
    <property type="entry name" value="TRANSCRIPTION INITIATION FACTOR IIE, BETA SUBUNIT"/>
    <property type="match status" value="1"/>
</dbReference>
<dbReference type="InterPro" id="IPR036390">
    <property type="entry name" value="WH_DNA-bd_sf"/>
</dbReference>
<dbReference type="InterPro" id="IPR040501">
    <property type="entry name" value="TFA2_Winged_2"/>
</dbReference>
<comment type="subunit">
    <text evidence="7">Tetramer of two alpha and two beta chains.</text>
</comment>
<comment type="similarity">
    <text evidence="7">Belongs to the TFIIE beta subunit family.</text>
</comment>
<dbReference type="PROSITE" id="PS51351">
    <property type="entry name" value="TFIIE_BETA_C"/>
    <property type="match status" value="1"/>
</dbReference>
<dbReference type="SUPFAM" id="SSF46785">
    <property type="entry name" value="Winged helix' DNA-binding domain"/>
    <property type="match status" value="1"/>
</dbReference>
<dbReference type="GO" id="GO:0003677">
    <property type="term" value="F:DNA binding"/>
    <property type="evidence" value="ECO:0007669"/>
    <property type="project" value="UniProtKB-UniRule"/>
</dbReference>
<evidence type="ECO:0000256" key="3">
    <source>
        <dbReference type="ARBA" id="ARBA00023125"/>
    </source>
</evidence>
<evidence type="ECO:0000256" key="5">
    <source>
        <dbReference type="ARBA" id="ARBA00023242"/>
    </source>
</evidence>
<dbReference type="EMBL" id="RQTK01000131">
    <property type="protein sequence ID" value="RUS86696.1"/>
    <property type="molecule type" value="Genomic_DNA"/>
</dbReference>
<dbReference type="GO" id="GO:0001097">
    <property type="term" value="F:TFIIH-class transcription factor complex binding"/>
    <property type="evidence" value="ECO:0007669"/>
    <property type="project" value="TreeGrafter"/>
</dbReference>
<feature type="compositionally biased region" description="Basic residues" evidence="8">
    <location>
        <begin position="259"/>
        <end position="275"/>
    </location>
</feature>
<keyword evidence="11" id="KW-1185">Reference proteome</keyword>
<dbReference type="Proteomes" id="UP000271974">
    <property type="component" value="Unassembled WGS sequence"/>
</dbReference>
<comment type="function">
    <text evidence="6 7">Recruits TFIIH to the initiation complex and stimulates the RNA polymerase II C-terminal domain kinase and DNA-dependent ATPase activities of TFIIH. Both TFIIH and TFIIE are required for promoter clearance by RNA polymerase.</text>
</comment>
<dbReference type="Pfam" id="PF18121">
    <property type="entry name" value="TFA2_Winged_2"/>
    <property type="match status" value="1"/>
</dbReference>
<evidence type="ECO:0000256" key="8">
    <source>
        <dbReference type="SAM" id="MobiDB-lite"/>
    </source>
</evidence>
<feature type="domain" description="TFIIE beta" evidence="9">
    <location>
        <begin position="55"/>
        <end position="147"/>
    </location>
</feature>
<organism evidence="10 11">
    <name type="scientific">Elysia chlorotica</name>
    <name type="common">Eastern emerald elysia</name>
    <name type="synonym">Sea slug</name>
    <dbReference type="NCBI Taxonomy" id="188477"/>
    <lineage>
        <taxon>Eukaryota</taxon>
        <taxon>Metazoa</taxon>
        <taxon>Spiralia</taxon>
        <taxon>Lophotrochozoa</taxon>
        <taxon>Mollusca</taxon>
        <taxon>Gastropoda</taxon>
        <taxon>Heterobranchia</taxon>
        <taxon>Euthyneura</taxon>
        <taxon>Panpulmonata</taxon>
        <taxon>Sacoglossa</taxon>
        <taxon>Placobranchoidea</taxon>
        <taxon>Plakobranchidae</taxon>
        <taxon>Elysia</taxon>
    </lineage>
</organism>
<evidence type="ECO:0000256" key="1">
    <source>
        <dbReference type="ARBA" id="ARBA00004123"/>
    </source>
</evidence>
<dbReference type="GO" id="GO:0006367">
    <property type="term" value="P:transcription initiation at RNA polymerase II promoter"/>
    <property type="evidence" value="ECO:0007669"/>
    <property type="project" value="UniProtKB-UniRule"/>
</dbReference>
<dbReference type="GO" id="GO:0005673">
    <property type="term" value="C:transcription factor TFIIE complex"/>
    <property type="evidence" value="ECO:0007669"/>
    <property type="project" value="UniProtKB-UniRule"/>
</dbReference>
<evidence type="ECO:0000313" key="10">
    <source>
        <dbReference type="EMBL" id="RUS86696.1"/>
    </source>
</evidence>
<dbReference type="InterPro" id="IPR003166">
    <property type="entry name" value="TFIIE_bsu_DNA-bd"/>
</dbReference>
<dbReference type="FunFam" id="1.10.10.10:FF:000177">
    <property type="entry name" value="Transcription initiation factor IIE subunit beta"/>
    <property type="match status" value="1"/>
</dbReference>
<reference evidence="10 11" key="1">
    <citation type="submission" date="2019-01" db="EMBL/GenBank/DDBJ databases">
        <title>A draft genome assembly of the solar-powered sea slug Elysia chlorotica.</title>
        <authorList>
            <person name="Cai H."/>
            <person name="Li Q."/>
            <person name="Fang X."/>
            <person name="Li J."/>
            <person name="Curtis N.E."/>
            <person name="Altenburger A."/>
            <person name="Shibata T."/>
            <person name="Feng M."/>
            <person name="Maeda T."/>
            <person name="Schwartz J.A."/>
            <person name="Shigenobu S."/>
            <person name="Lundholm N."/>
            <person name="Nishiyama T."/>
            <person name="Yang H."/>
            <person name="Hasebe M."/>
            <person name="Li S."/>
            <person name="Pierce S.K."/>
            <person name="Wang J."/>
        </authorList>
    </citation>
    <scope>NUCLEOTIDE SEQUENCE [LARGE SCALE GENOMIC DNA]</scope>
    <source>
        <strain evidence="10">EC2010</strain>
        <tissue evidence="10">Whole organism of an adult</tissue>
    </source>
</reference>
<dbReference type="InterPro" id="IPR016656">
    <property type="entry name" value="TFIIE-bsu"/>
</dbReference>
<protein>
    <recommendedName>
        <fullName evidence="7">Transcription initiation factor IIE subunit beta</fullName>
    </recommendedName>
</protein>
<comment type="subcellular location">
    <subcellularLocation>
        <location evidence="1 7">Nucleus</location>
    </subcellularLocation>
</comment>
<keyword evidence="2 7" id="KW-0805">Transcription regulation</keyword>
<evidence type="ECO:0000313" key="11">
    <source>
        <dbReference type="Proteomes" id="UP000271974"/>
    </source>
</evidence>
<feature type="region of interest" description="Disordered" evidence="8">
    <location>
        <begin position="1"/>
        <end position="64"/>
    </location>
</feature>
<dbReference type="OrthoDB" id="5323195at2759"/>
<proteinExistence type="inferred from homology"/>
<dbReference type="AlphaFoldDB" id="A0A3S0ZU30"/>
<sequence length="292" mass="33491">MDPALLRERDAFMKRAKANPTVEKRKKPGDSGSEVSRSSKKQKLSKPSSSPAPPRASPMDYKTSAGSSQYRFGILFKIVKFLKARHQGGINDPLLLEEILDETKQLDITSKMKHWLATEALISNHQVQVSQEDGLNKFCFKPKFSIHDRKSLVKLLRSYDLHGKGGILMEDVEESLPNAQKLIKSLAEYIVVVTRPQDKKQVLFYNDRYCRFSVDEDFQKLWRSVAVEGLDEKKIEEYLTKQGFTSMDASGYRKVTSLQKRKKGKQKPRSFKKHNDHLEGVLQDYTETPPQK</sequence>
<keyword evidence="4 7" id="KW-0804">Transcription</keyword>
<feature type="region of interest" description="Disordered" evidence="8">
    <location>
        <begin position="255"/>
        <end position="292"/>
    </location>
</feature>
<keyword evidence="5 7" id="KW-0539">Nucleus</keyword>
<comment type="caution">
    <text evidence="10">The sequence shown here is derived from an EMBL/GenBank/DDBJ whole genome shotgun (WGS) entry which is preliminary data.</text>
</comment>
<gene>
    <name evidence="10" type="ORF">EGW08_005570</name>
</gene>
<dbReference type="InterPro" id="IPR036388">
    <property type="entry name" value="WH-like_DNA-bd_sf"/>
</dbReference>
<feature type="compositionally biased region" description="Basic and acidic residues" evidence="8">
    <location>
        <begin position="1"/>
        <end position="13"/>
    </location>
</feature>
<accession>A0A3S0ZU30</accession>
<dbReference type="CDD" id="cd07977">
    <property type="entry name" value="TFIIE_beta_winged_helix"/>
    <property type="match status" value="1"/>
</dbReference>
<dbReference type="PANTHER" id="PTHR12716:SF8">
    <property type="entry name" value="TRANSCRIPTION INITIATION FACTOR IIE SUBUNIT BETA"/>
    <property type="match status" value="1"/>
</dbReference>